<dbReference type="Gene3D" id="3.40.50.1820">
    <property type="entry name" value="alpha/beta hydrolase"/>
    <property type="match status" value="1"/>
</dbReference>
<dbReference type="EMBL" id="UINC01000783">
    <property type="protein sequence ID" value="SUZ61148.1"/>
    <property type="molecule type" value="Genomic_DNA"/>
</dbReference>
<proteinExistence type="predicted"/>
<evidence type="ECO:0008006" key="2">
    <source>
        <dbReference type="Google" id="ProtNLM"/>
    </source>
</evidence>
<sequence>MDDLWSGAPEMEGASAEERWVEVAPAVSLRVLIWKPDDAAAAGQNPVVMVPGWGSVFEGWRPLVTEWVKRRPLYYIETRDKGSARIDRPVMKSDFPMEKHGEDVAAVLEALSIDQSEVDWYSSSLGATLLIDAYQRGALGGRSSVLLAPNPDFDFPLWSRIMINFPLPMFVYRRLVNFVAWVVDRRTKEEGQKIRYRRALLAQDVRRMLLSARVNLGYSLPADLSAIEVPCAVMTASSDTLHGIDKVRQVVDAMPNCLLIEVPSNQYAHEPDVLAEIEEFQSSVAK</sequence>
<name>A0A381P4J9_9ZZZZ</name>
<reference evidence="1" key="1">
    <citation type="submission" date="2018-05" db="EMBL/GenBank/DDBJ databases">
        <authorList>
            <person name="Lanie J.A."/>
            <person name="Ng W.-L."/>
            <person name="Kazmierczak K.M."/>
            <person name="Andrzejewski T.M."/>
            <person name="Davidsen T.M."/>
            <person name="Wayne K.J."/>
            <person name="Tettelin H."/>
            <person name="Glass J.I."/>
            <person name="Rusch D."/>
            <person name="Podicherti R."/>
            <person name="Tsui H.-C.T."/>
            <person name="Winkler M.E."/>
        </authorList>
    </citation>
    <scope>NUCLEOTIDE SEQUENCE</scope>
</reference>
<evidence type="ECO:0000313" key="1">
    <source>
        <dbReference type="EMBL" id="SUZ61148.1"/>
    </source>
</evidence>
<dbReference type="AlphaFoldDB" id="A0A381P4J9"/>
<gene>
    <name evidence="1" type="ORF">METZ01_LOCUS14002</name>
</gene>
<accession>A0A381P4J9</accession>
<dbReference type="InterPro" id="IPR029058">
    <property type="entry name" value="AB_hydrolase_fold"/>
</dbReference>
<organism evidence="1">
    <name type="scientific">marine metagenome</name>
    <dbReference type="NCBI Taxonomy" id="408172"/>
    <lineage>
        <taxon>unclassified sequences</taxon>
        <taxon>metagenomes</taxon>
        <taxon>ecological metagenomes</taxon>
    </lineage>
</organism>
<dbReference type="SUPFAM" id="SSF53474">
    <property type="entry name" value="alpha/beta-Hydrolases"/>
    <property type="match status" value="1"/>
</dbReference>
<protein>
    <recommendedName>
        <fullName evidence="2">AB hydrolase-1 domain-containing protein</fullName>
    </recommendedName>
</protein>